<reference evidence="1 2" key="2">
    <citation type="journal article" date="2016" name="Genome Announc.">
        <title>Permanent Draft Genome Sequences for Two Variants of Frankia sp. Strain CpI1, the First Frankia Strain Isolated from Root Nodules of Comptonia peregrina.</title>
        <authorList>
            <person name="Oshone R."/>
            <person name="Hurst S.G.IV."/>
            <person name="Abebe-Akele F."/>
            <person name="Simpson S."/>
            <person name="Morris K."/>
            <person name="Thomas W.K."/>
            <person name="Tisa L.S."/>
        </authorList>
    </citation>
    <scope>NUCLEOTIDE SEQUENCE [LARGE SCALE GENOMIC DNA]</scope>
    <source>
        <strain evidence="2">CpI1-S</strain>
    </source>
</reference>
<gene>
    <name evidence="1" type="ORF">FF36_00337</name>
</gene>
<dbReference type="InterPro" id="IPR043519">
    <property type="entry name" value="NT_sf"/>
</dbReference>
<comment type="caution">
    <text evidence="1">The sequence shown here is derived from an EMBL/GenBank/DDBJ whole genome shotgun (WGS) entry which is preliminary data.</text>
</comment>
<dbReference type="RefSeq" id="WP_044883132.1">
    <property type="nucleotide sequence ID" value="NZ_JYFN01000002.1"/>
</dbReference>
<evidence type="ECO:0000313" key="1">
    <source>
        <dbReference type="EMBL" id="KJE25204.1"/>
    </source>
</evidence>
<organism evidence="1 2">
    <name type="scientific">Frankia torreyi</name>
    <dbReference type="NCBI Taxonomy" id="1856"/>
    <lineage>
        <taxon>Bacteria</taxon>
        <taxon>Bacillati</taxon>
        <taxon>Actinomycetota</taxon>
        <taxon>Actinomycetes</taxon>
        <taxon>Frankiales</taxon>
        <taxon>Frankiaceae</taxon>
        <taxon>Frankia</taxon>
    </lineage>
</organism>
<evidence type="ECO:0008006" key="3">
    <source>
        <dbReference type="Google" id="ProtNLM"/>
    </source>
</evidence>
<dbReference type="EMBL" id="JYFN01000002">
    <property type="protein sequence ID" value="KJE25204.1"/>
    <property type="molecule type" value="Genomic_DNA"/>
</dbReference>
<dbReference type="SUPFAM" id="SSF81301">
    <property type="entry name" value="Nucleotidyltransferase"/>
    <property type="match status" value="1"/>
</dbReference>
<name>A0A0D8BMH7_9ACTN</name>
<dbReference type="Pfam" id="PF04229">
    <property type="entry name" value="GrpB"/>
    <property type="match status" value="1"/>
</dbReference>
<dbReference type="PANTHER" id="PTHR34822:SF1">
    <property type="entry name" value="GRPB FAMILY PROTEIN"/>
    <property type="match status" value="1"/>
</dbReference>
<sequence>MVGDEPGEMVGDEPVELVAHDPAWAGRFVEQRDRLAAILGDLLAGAVEQIGSTAVAGLPAKPVVDILAPVHDLDTARGAVPALAAEGWLYWPQDPAGGYRLWFLRPHPAARTHHLHVIAYDDPHARALLAFRDALRADADLRGRYARLKRRLAAAHRDNRNAYTNAKGVFVDEALRAVGIDPPRRDVLPE</sequence>
<reference evidence="2" key="1">
    <citation type="submission" date="2015-02" db="EMBL/GenBank/DDBJ databases">
        <title>Draft Genome of Frankia sp. CpI1-S.</title>
        <authorList>
            <person name="Oshone R.T."/>
            <person name="Ngom M."/>
            <person name="Ghodhbane-Gtari F."/>
            <person name="Gtari M."/>
            <person name="Morris K."/>
            <person name="Thomas K."/>
            <person name="Sen A."/>
            <person name="Tisa L.S."/>
        </authorList>
    </citation>
    <scope>NUCLEOTIDE SEQUENCE [LARGE SCALE GENOMIC DNA]</scope>
    <source>
        <strain evidence="2">CpI1-S</strain>
    </source>
</reference>
<dbReference type="Gene3D" id="3.30.460.10">
    <property type="entry name" value="Beta Polymerase, domain 2"/>
    <property type="match status" value="1"/>
</dbReference>
<protein>
    <recommendedName>
        <fullName evidence="3">GrpB family protein</fullName>
    </recommendedName>
</protein>
<dbReference type="PANTHER" id="PTHR34822">
    <property type="entry name" value="GRPB DOMAIN PROTEIN (AFU_ORTHOLOGUE AFUA_1G01530)"/>
    <property type="match status" value="1"/>
</dbReference>
<evidence type="ECO:0000313" key="2">
    <source>
        <dbReference type="Proteomes" id="UP000032545"/>
    </source>
</evidence>
<proteinExistence type="predicted"/>
<keyword evidence="2" id="KW-1185">Reference proteome</keyword>
<dbReference type="InterPro" id="IPR007344">
    <property type="entry name" value="GrpB/CoaE"/>
</dbReference>
<dbReference type="AlphaFoldDB" id="A0A0D8BMH7"/>
<accession>A0A0D8BMH7</accession>
<dbReference type="PATRIC" id="fig|1502723.3.peg.379"/>
<dbReference type="Proteomes" id="UP000032545">
    <property type="component" value="Unassembled WGS sequence"/>
</dbReference>